<feature type="signal peptide" evidence="2">
    <location>
        <begin position="1"/>
        <end position="19"/>
    </location>
</feature>
<dbReference type="OrthoDB" id="2446954at2759"/>
<feature type="region of interest" description="Disordered" evidence="1">
    <location>
        <begin position="312"/>
        <end position="415"/>
    </location>
</feature>
<dbReference type="EMBL" id="JAAAUQ010001206">
    <property type="protein sequence ID" value="KAF9141750.1"/>
    <property type="molecule type" value="Genomic_DNA"/>
</dbReference>
<keyword evidence="4" id="KW-1185">Reference proteome</keyword>
<reference evidence="3" key="1">
    <citation type="journal article" date="2020" name="Fungal Divers.">
        <title>Resolving the Mortierellaceae phylogeny through synthesis of multi-gene phylogenetics and phylogenomics.</title>
        <authorList>
            <person name="Vandepol N."/>
            <person name="Liber J."/>
            <person name="Desiro A."/>
            <person name="Na H."/>
            <person name="Kennedy M."/>
            <person name="Barry K."/>
            <person name="Grigoriev I.V."/>
            <person name="Miller A.N."/>
            <person name="O'Donnell K."/>
            <person name="Stajich J.E."/>
            <person name="Bonito G."/>
        </authorList>
    </citation>
    <scope>NUCLEOTIDE SEQUENCE</scope>
    <source>
        <strain evidence="3">NRRL 6426</strain>
    </source>
</reference>
<evidence type="ECO:0000313" key="3">
    <source>
        <dbReference type="EMBL" id="KAF9141750.1"/>
    </source>
</evidence>
<evidence type="ECO:0000256" key="2">
    <source>
        <dbReference type="SAM" id="SignalP"/>
    </source>
</evidence>
<name>A0A9P5RTJ9_9FUNG</name>
<protein>
    <submittedName>
        <fullName evidence="3">Uncharacterized protein</fullName>
    </submittedName>
</protein>
<keyword evidence="2" id="KW-0732">Signal</keyword>
<feature type="compositionally biased region" description="Polar residues" evidence="1">
    <location>
        <begin position="250"/>
        <end position="265"/>
    </location>
</feature>
<dbReference type="Proteomes" id="UP000748756">
    <property type="component" value="Unassembled WGS sequence"/>
</dbReference>
<feature type="compositionally biased region" description="Basic residues" evidence="1">
    <location>
        <begin position="359"/>
        <end position="377"/>
    </location>
</feature>
<feature type="compositionally biased region" description="Low complexity" evidence="1">
    <location>
        <begin position="312"/>
        <end position="330"/>
    </location>
</feature>
<proteinExistence type="predicted"/>
<accession>A0A9P5RTJ9</accession>
<sequence>MKFHFISLLLIATTALARTADRTERRTLIGDEFTYRTQVDNFHNKQLSHIDHNGDSSIRQKGLLYDLQLRNSVGYLMGGGEISIKNVNDNSNHTQPGNSHSNPYTTTTTITRIHKDPSPEAEQWTRQAGFFDRHVADSSSAAAVSDIKDTNKPRQLLGRRGLLRGGSSTTISNVNDNSQHREAFNSHGNRSKKITKVVSTIRDSTGAHGRYGGNDDWFDKRAEKKKEEMSKDYIQSHSRRALYKFDRNNKPQPQSQGQEDIGSSSIEKRAMTTLTTTTTAVVAFEEDNVSKEKVDDIVRRNLVTIQIITQNTNTNTNGHSTDSSSHGNNTYPVKVIHHDNNDKKKTKKKGFPHPPAHPASKKNKKPTVKFNRLKSHNKKSDQSKTSMHATKSSNNKNRNKSRKASTLAPAERQAR</sequence>
<evidence type="ECO:0000313" key="4">
    <source>
        <dbReference type="Proteomes" id="UP000748756"/>
    </source>
</evidence>
<gene>
    <name evidence="3" type="ORF">BG015_001179</name>
</gene>
<dbReference type="AlphaFoldDB" id="A0A9P5RTJ9"/>
<evidence type="ECO:0000256" key="1">
    <source>
        <dbReference type="SAM" id="MobiDB-lite"/>
    </source>
</evidence>
<organism evidence="3 4">
    <name type="scientific">Linnemannia schmuckeri</name>
    <dbReference type="NCBI Taxonomy" id="64567"/>
    <lineage>
        <taxon>Eukaryota</taxon>
        <taxon>Fungi</taxon>
        <taxon>Fungi incertae sedis</taxon>
        <taxon>Mucoromycota</taxon>
        <taxon>Mortierellomycotina</taxon>
        <taxon>Mortierellomycetes</taxon>
        <taxon>Mortierellales</taxon>
        <taxon>Mortierellaceae</taxon>
        <taxon>Linnemannia</taxon>
    </lineage>
</organism>
<feature type="region of interest" description="Disordered" evidence="1">
    <location>
        <begin position="245"/>
        <end position="266"/>
    </location>
</feature>
<feature type="chain" id="PRO_5040222139" evidence="2">
    <location>
        <begin position="20"/>
        <end position="415"/>
    </location>
</feature>
<comment type="caution">
    <text evidence="3">The sequence shown here is derived from an EMBL/GenBank/DDBJ whole genome shotgun (WGS) entry which is preliminary data.</text>
</comment>